<feature type="chain" id="PRO_5001590169" description="DnaJ homolog subfamily B member 9" evidence="6">
    <location>
        <begin position="26"/>
        <end position="435"/>
    </location>
</feature>
<dbReference type="Proteomes" id="UP000193380">
    <property type="component" value="Unassembled WGS sequence"/>
</dbReference>
<accession>A0A060X3H7</accession>
<dbReference type="PRINTS" id="PR00625">
    <property type="entry name" value="JDOMAIN"/>
</dbReference>
<reference evidence="9" key="2">
    <citation type="submission" date="2014-03" db="EMBL/GenBank/DDBJ databases">
        <authorList>
            <person name="Genoscope - CEA"/>
        </authorList>
    </citation>
    <scope>NUCLEOTIDE SEQUENCE</scope>
</reference>
<proteinExistence type="predicted"/>
<organism evidence="9 10">
    <name type="scientific">Oncorhynchus mykiss</name>
    <name type="common">Rainbow trout</name>
    <name type="synonym">Salmo gairdneri</name>
    <dbReference type="NCBI Taxonomy" id="8022"/>
    <lineage>
        <taxon>Eukaryota</taxon>
        <taxon>Metazoa</taxon>
        <taxon>Chordata</taxon>
        <taxon>Craniata</taxon>
        <taxon>Vertebrata</taxon>
        <taxon>Euteleostomi</taxon>
        <taxon>Actinopterygii</taxon>
        <taxon>Neopterygii</taxon>
        <taxon>Teleostei</taxon>
        <taxon>Protacanthopterygii</taxon>
        <taxon>Salmoniformes</taxon>
        <taxon>Salmonidae</taxon>
        <taxon>Salmoninae</taxon>
        <taxon>Oncorhynchus</taxon>
    </lineage>
</organism>
<feature type="domain" description="J" evidence="7">
    <location>
        <begin position="31"/>
        <end position="95"/>
    </location>
</feature>
<dbReference type="InterPro" id="IPR001623">
    <property type="entry name" value="DnaJ_domain"/>
</dbReference>
<dbReference type="PANTHER" id="PTHR44360">
    <property type="entry name" value="DNAJ HOMOLOG SUBFAMILY B MEMBER 9"/>
    <property type="match status" value="1"/>
</dbReference>
<evidence type="ECO:0000313" key="9">
    <source>
        <dbReference type="EMBL" id="CDQ74148.1"/>
    </source>
</evidence>
<dbReference type="STRING" id="8022.A0A060X3H7"/>
<dbReference type="GO" id="GO:0036503">
    <property type="term" value="P:ERAD pathway"/>
    <property type="evidence" value="ECO:0007669"/>
    <property type="project" value="TreeGrafter"/>
</dbReference>
<dbReference type="Pfam" id="PF00787">
    <property type="entry name" value="PX"/>
    <property type="match status" value="1"/>
</dbReference>
<dbReference type="PANTHER" id="PTHR44360:SF1">
    <property type="entry name" value="DNAJ HOMOLOG SUBFAMILY B MEMBER 9"/>
    <property type="match status" value="1"/>
</dbReference>
<dbReference type="EMBL" id="FR904952">
    <property type="protein sequence ID" value="CDQ74148.1"/>
    <property type="molecule type" value="Genomic_DNA"/>
</dbReference>
<dbReference type="PROSITE" id="PS50076">
    <property type="entry name" value="DNAJ_2"/>
    <property type="match status" value="1"/>
</dbReference>
<feature type="signal peptide" evidence="6">
    <location>
        <begin position="1"/>
        <end position="25"/>
    </location>
</feature>
<evidence type="ECO:0000256" key="6">
    <source>
        <dbReference type="SAM" id="SignalP"/>
    </source>
</evidence>
<sequence length="435" mass="48884">MRHLSSGMLLLGSLWCVVFLWPCDSEATTRDYYEVLGVPQSATDRQVKKTFHKLAMTYHPDRNKSPNAEKIFREIAEAYEVLSNEEKRMRYDQMGHEAFQTEGEDGGKEDWAGDGGGQGSFYFNLEELFQGLNMDEDPFLEDVGDSWSFQLGGEDEDEYQAFLGSSFFDLSGDPSSQMGLGDHEEGFGEQEGQQFCWKKRHTDSSVEEEEAREGSLSVSAQTIRVTEAVRDGDALTFIVISQKLSGSGEYHVARTHEDFQWLQQCLFSQEVVPGILGVIFPPLPAKPQLNAPAKVLKQLGFLAMGEDWRMYCMALETYLQQVAAHTTLSKNKCLENFLTSSEVAQNPLLILQLFNPTLFSMSYPLLFSLSPIISMCLTCVFTNNDLFGFQLASSSCLSFSKLSVTDSTHVIFLIPLVRLERSIKHLYPVFSGLIV</sequence>
<evidence type="ECO:0000259" key="8">
    <source>
        <dbReference type="PROSITE" id="PS50195"/>
    </source>
</evidence>
<evidence type="ECO:0000313" key="10">
    <source>
        <dbReference type="Proteomes" id="UP000193380"/>
    </source>
</evidence>
<name>A0A060X3H7_ONCMY</name>
<dbReference type="PROSITE" id="PS50195">
    <property type="entry name" value="PX"/>
    <property type="match status" value="1"/>
</dbReference>
<evidence type="ECO:0000259" key="7">
    <source>
        <dbReference type="PROSITE" id="PS50076"/>
    </source>
</evidence>
<keyword evidence="6" id="KW-0732">Signal</keyword>
<evidence type="ECO:0000256" key="2">
    <source>
        <dbReference type="ARBA" id="ARBA00040158"/>
    </source>
</evidence>
<evidence type="ECO:0000256" key="1">
    <source>
        <dbReference type="ARBA" id="ARBA00023186"/>
    </source>
</evidence>
<dbReference type="InterPro" id="IPR036871">
    <property type="entry name" value="PX_dom_sf"/>
</dbReference>
<dbReference type="PaxDb" id="8022-A0A060X3H7"/>
<dbReference type="Gene3D" id="1.10.287.110">
    <property type="entry name" value="DnaJ domain"/>
    <property type="match status" value="1"/>
</dbReference>
<evidence type="ECO:0000256" key="3">
    <source>
        <dbReference type="ARBA" id="ARBA00041533"/>
    </source>
</evidence>
<dbReference type="PROSITE" id="PS00636">
    <property type="entry name" value="DNAJ_1"/>
    <property type="match status" value="1"/>
</dbReference>
<gene>
    <name evidence="9" type="ORF">GSONMT00026680001</name>
</gene>
<dbReference type="AlphaFoldDB" id="A0A060X3H7"/>
<dbReference type="SUPFAM" id="SSF46565">
    <property type="entry name" value="Chaperone J-domain"/>
    <property type="match status" value="1"/>
</dbReference>
<evidence type="ECO:0000256" key="4">
    <source>
        <dbReference type="ARBA" id="ARBA00045428"/>
    </source>
</evidence>
<dbReference type="SUPFAM" id="SSF64268">
    <property type="entry name" value="PX domain"/>
    <property type="match status" value="1"/>
</dbReference>
<dbReference type="SMART" id="SM00271">
    <property type="entry name" value="DnaJ"/>
    <property type="match status" value="1"/>
</dbReference>
<dbReference type="GO" id="GO:0005783">
    <property type="term" value="C:endoplasmic reticulum"/>
    <property type="evidence" value="ECO:0007669"/>
    <property type="project" value="TreeGrafter"/>
</dbReference>
<comment type="function">
    <text evidence="4">Co-chaperone for Hsp70 protein HSPA5/BiP that acts as a key repressor of the ERN1/IRE1-mediated unfolded protein response (UPR). J domain-containing co-chaperones stimulate the ATPase activity of Hsp70 proteins and are required for efficient substrate recognition by Hsp70 proteins. In the unstressed endoplasmic reticulum, interacts with the luminal region of ERN1/IRE1 and selectively recruits HSPA5/BiP: HSPA5/BiP disrupts the dimerization of the active ERN1/IRE1 luminal region, thereby inactivating ERN1/IRE1. Also involved in endoplasmic reticulum-associated degradation (ERAD) of misfolded proteins. Required for survival of B-cell progenitors and normal antibody production.</text>
</comment>
<feature type="domain" description="PX" evidence="8">
    <location>
        <begin position="216"/>
        <end position="345"/>
    </location>
</feature>
<dbReference type="InterPro" id="IPR001683">
    <property type="entry name" value="PX_dom"/>
</dbReference>
<dbReference type="InterPro" id="IPR036869">
    <property type="entry name" value="J_dom_sf"/>
</dbReference>
<reference evidence="9" key="1">
    <citation type="journal article" date="2014" name="Nat. Commun.">
        <title>The rainbow trout genome provides novel insights into evolution after whole-genome duplication in vertebrates.</title>
        <authorList>
            <person name="Berthelot C."/>
            <person name="Brunet F."/>
            <person name="Chalopin D."/>
            <person name="Juanchich A."/>
            <person name="Bernard M."/>
            <person name="Noel B."/>
            <person name="Bento P."/>
            <person name="Da Silva C."/>
            <person name="Labadie K."/>
            <person name="Alberti A."/>
            <person name="Aury J.M."/>
            <person name="Louis A."/>
            <person name="Dehais P."/>
            <person name="Bardou P."/>
            <person name="Montfort J."/>
            <person name="Klopp C."/>
            <person name="Cabau C."/>
            <person name="Gaspin C."/>
            <person name="Thorgaard G.H."/>
            <person name="Boussaha M."/>
            <person name="Quillet E."/>
            <person name="Guyomard R."/>
            <person name="Galiana D."/>
            <person name="Bobe J."/>
            <person name="Volff J.N."/>
            <person name="Genet C."/>
            <person name="Wincker P."/>
            <person name="Jaillon O."/>
            <person name="Roest Crollius H."/>
            <person name="Guiguen Y."/>
        </authorList>
    </citation>
    <scope>NUCLEOTIDE SEQUENCE [LARGE SCALE GENOMIC DNA]</scope>
</reference>
<dbReference type="CDD" id="cd06257">
    <property type="entry name" value="DnaJ"/>
    <property type="match status" value="1"/>
</dbReference>
<evidence type="ECO:0000256" key="5">
    <source>
        <dbReference type="ARBA" id="ARBA00046365"/>
    </source>
</evidence>
<dbReference type="Gene3D" id="3.30.1520.10">
    <property type="entry name" value="Phox-like domain"/>
    <property type="match status" value="1"/>
</dbReference>
<protein>
    <recommendedName>
        <fullName evidence="2">DnaJ homolog subfamily B member 9</fullName>
    </recommendedName>
    <alternativeName>
        <fullName evidence="3">Endoplasmic reticulum DNA J domain-containing protein 4</fullName>
    </alternativeName>
</protein>
<dbReference type="Pfam" id="PF00226">
    <property type="entry name" value="DnaJ"/>
    <property type="match status" value="1"/>
</dbReference>
<dbReference type="InterPro" id="IPR051948">
    <property type="entry name" value="Hsp70_co-chaperone_J-domain"/>
</dbReference>
<dbReference type="GO" id="GO:0051087">
    <property type="term" value="F:protein-folding chaperone binding"/>
    <property type="evidence" value="ECO:0007669"/>
    <property type="project" value="TreeGrafter"/>
</dbReference>
<dbReference type="GO" id="GO:0051787">
    <property type="term" value="F:misfolded protein binding"/>
    <property type="evidence" value="ECO:0007669"/>
    <property type="project" value="TreeGrafter"/>
</dbReference>
<dbReference type="InterPro" id="IPR018253">
    <property type="entry name" value="DnaJ_domain_CS"/>
</dbReference>
<comment type="subunit">
    <text evidence="5">Interacts with HSPA5/BiP; interaction is direct. Interacts with ERN1/IRE1 (via the luminal region). Interacts with DERL1.</text>
</comment>
<dbReference type="GO" id="GO:0035091">
    <property type="term" value="F:phosphatidylinositol binding"/>
    <property type="evidence" value="ECO:0007669"/>
    <property type="project" value="InterPro"/>
</dbReference>
<keyword evidence="1" id="KW-0143">Chaperone</keyword>